<feature type="non-terminal residue" evidence="1">
    <location>
        <position position="102"/>
    </location>
</feature>
<reference evidence="1 2" key="1">
    <citation type="submission" date="2013-11" db="EMBL/GenBank/DDBJ databases">
        <title>Genome sequencing of Stegodyphus mimosarum.</title>
        <authorList>
            <person name="Bechsgaard J."/>
        </authorList>
    </citation>
    <scope>NUCLEOTIDE SEQUENCE [LARGE SCALE GENOMIC DNA]</scope>
</reference>
<evidence type="ECO:0000313" key="1">
    <source>
        <dbReference type="EMBL" id="KFM81807.1"/>
    </source>
</evidence>
<organism evidence="1 2">
    <name type="scientific">Stegodyphus mimosarum</name>
    <name type="common">African social velvet spider</name>
    <dbReference type="NCBI Taxonomy" id="407821"/>
    <lineage>
        <taxon>Eukaryota</taxon>
        <taxon>Metazoa</taxon>
        <taxon>Ecdysozoa</taxon>
        <taxon>Arthropoda</taxon>
        <taxon>Chelicerata</taxon>
        <taxon>Arachnida</taxon>
        <taxon>Araneae</taxon>
        <taxon>Araneomorphae</taxon>
        <taxon>Entelegynae</taxon>
        <taxon>Eresoidea</taxon>
        <taxon>Eresidae</taxon>
        <taxon>Stegodyphus</taxon>
    </lineage>
</organism>
<dbReference type="EMBL" id="KK122043">
    <property type="protein sequence ID" value="KFM81807.1"/>
    <property type="molecule type" value="Genomic_DNA"/>
</dbReference>
<dbReference type="Proteomes" id="UP000054359">
    <property type="component" value="Unassembled WGS sequence"/>
</dbReference>
<protein>
    <submittedName>
        <fullName evidence="1">Uncharacterized protein</fullName>
    </submittedName>
</protein>
<keyword evidence="2" id="KW-1185">Reference proteome</keyword>
<dbReference type="STRING" id="407821.A0A087UWR8"/>
<name>A0A087UWR8_STEMI</name>
<gene>
    <name evidence="1" type="ORF">X975_09820</name>
</gene>
<proteinExistence type="predicted"/>
<dbReference type="AlphaFoldDB" id="A0A087UWR8"/>
<accession>A0A087UWR8</accession>
<evidence type="ECO:0000313" key="2">
    <source>
        <dbReference type="Proteomes" id="UP000054359"/>
    </source>
</evidence>
<sequence>MEITSISVLHICGLYFRAQRLIELYILTYIFFIHCIATSAAEYTAPEDCEWIPASGSDVSLSCHLQTIVGSGVLATNFSLIQSEHTTSLTIVCDSLFFESTL</sequence>